<evidence type="ECO:0000313" key="3">
    <source>
        <dbReference type="Proteomes" id="UP000256488"/>
    </source>
</evidence>
<sequence length="116" mass="14170">MDERKWEKEKIIQFLKRYGWYIHFLIFLLFQVLFQLFAESNVWVIFNLNDYGKWAVSEFYWLVETFHIHQREELNYVTVVWGIAFILHGGACLMNKYVRKNDTIHATYSPPAEDDW</sequence>
<dbReference type="AlphaFoldDB" id="A0A3E0WI66"/>
<gene>
    <name evidence="2" type="ORF">CAI16_17255</name>
</gene>
<keyword evidence="1" id="KW-0812">Transmembrane</keyword>
<dbReference type="RefSeq" id="WP_116279387.1">
    <property type="nucleotide sequence ID" value="NZ_NFZX01000056.1"/>
</dbReference>
<proteinExistence type="predicted"/>
<comment type="caution">
    <text evidence="2">The sequence shown here is derived from an EMBL/GenBank/DDBJ whole genome shotgun (WGS) entry which is preliminary data.</text>
</comment>
<evidence type="ECO:0000313" key="2">
    <source>
        <dbReference type="EMBL" id="RFA32662.1"/>
    </source>
</evidence>
<evidence type="ECO:0000256" key="1">
    <source>
        <dbReference type="SAM" id="Phobius"/>
    </source>
</evidence>
<accession>A0A3E0WI66</accession>
<dbReference type="Proteomes" id="UP000256488">
    <property type="component" value="Unassembled WGS sequence"/>
</dbReference>
<keyword evidence="1" id="KW-1133">Transmembrane helix</keyword>
<name>A0A3E0WI66_9BACI</name>
<keyword evidence="1" id="KW-0472">Membrane</keyword>
<feature type="transmembrane region" description="Helical" evidence="1">
    <location>
        <begin position="20"/>
        <end position="38"/>
    </location>
</feature>
<organism evidence="2 3">
    <name type="scientific">Virgibacillus dokdonensis</name>
    <dbReference type="NCBI Taxonomy" id="302167"/>
    <lineage>
        <taxon>Bacteria</taxon>
        <taxon>Bacillati</taxon>
        <taxon>Bacillota</taxon>
        <taxon>Bacilli</taxon>
        <taxon>Bacillales</taxon>
        <taxon>Bacillaceae</taxon>
        <taxon>Virgibacillus</taxon>
    </lineage>
</organism>
<reference evidence="2 3" key="1">
    <citation type="submission" date="2017-05" db="EMBL/GenBank/DDBJ databases">
        <title>Virgibacillus sp. AK90 isolated from a saltern of Kakinada, India.</title>
        <authorList>
            <person name="Gupta V."/>
            <person name="Sidhu C."/>
            <person name="Korpole S."/>
            <person name="Pinnaka A.K."/>
        </authorList>
    </citation>
    <scope>NUCLEOTIDE SEQUENCE [LARGE SCALE GENOMIC DNA]</scope>
    <source>
        <strain evidence="2 3">AK90</strain>
    </source>
</reference>
<dbReference type="EMBL" id="NFZX01000056">
    <property type="protein sequence ID" value="RFA32662.1"/>
    <property type="molecule type" value="Genomic_DNA"/>
</dbReference>
<protein>
    <submittedName>
        <fullName evidence="2">Uncharacterized protein</fullName>
    </submittedName>
</protein>
<feature type="transmembrane region" description="Helical" evidence="1">
    <location>
        <begin position="74"/>
        <end position="94"/>
    </location>
</feature>